<evidence type="ECO:0000256" key="2">
    <source>
        <dbReference type="ARBA" id="ARBA00023002"/>
    </source>
</evidence>
<feature type="compositionally biased region" description="Basic and acidic residues" evidence="10">
    <location>
        <begin position="380"/>
        <end position="391"/>
    </location>
</feature>
<evidence type="ECO:0000256" key="1">
    <source>
        <dbReference type="ARBA" id="ARBA00011009"/>
    </source>
</evidence>
<dbReference type="PIRSF" id="PIRSF000114">
    <property type="entry name" value="Glycerol-3-P_dh"/>
    <property type="match status" value="1"/>
</dbReference>
<dbReference type="HAMAP" id="MF_00394">
    <property type="entry name" value="NAD_Glyc3P_dehydrog"/>
    <property type="match status" value="1"/>
</dbReference>
<feature type="binding site" evidence="7">
    <location>
        <position position="125"/>
    </location>
    <ligand>
        <name>NAD(+)</name>
        <dbReference type="ChEBI" id="CHEBI:57540"/>
    </ligand>
</feature>
<keyword evidence="2 8" id="KW-0560">Oxidoreductase</keyword>
<dbReference type="GO" id="GO:0046168">
    <property type="term" value="P:glycerol-3-phosphate catabolic process"/>
    <property type="evidence" value="ECO:0007669"/>
    <property type="project" value="UniProtKB-UniRule"/>
</dbReference>
<dbReference type="PRINTS" id="PR00077">
    <property type="entry name" value="GPDHDRGNASE"/>
</dbReference>
<feature type="binding site" evidence="6">
    <location>
        <begin position="291"/>
        <end position="292"/>
    </location>
    <ligand>
        <name>substrate</name>
    </ligand>
</feature>
<dbReference type="InterPro" id="IPR006168">
    <property type="entry name" value="G3P_DH_NAD-dep"/>
</dbReference>
<proteinExistence type="inferred from homology"/>
<evidence type="ECO:0000256" key="8">
    <source>
        <dbReference type="RuleBase" id="RU000437"/>
    </source>
</evidence>
<keyword evidence="14" id="KW-1185">Reference proteome</keyword>
<dbReference type="InterPro" id="IPR006109">
    <property type="entry name" value="G3P_DH_NAD-dep_C"/>
</dbReference>
<dbReference type="FunFam" id="1.10.1040.10:FF:000001">
    <property type="entry name" value="Glycerol-3-phosphate dehydrogenase [NAD(P)+]"/>
    <property type="match status" value="1"/>
</dbReference>
<dbReference type="PANTHER" id="PTHR11728">
    <property type="entry name" value="GLYCEROL-3-PHOSPHATE DEHYDROGENASE"/>
    <property type="match status" value="1"/>
</dbReference>
<dbReference type="GO" id="GO:0005829">
    <property type="term" value="C:cytosol"/>
    <property type="evidence" value="ECO:0007669"/>
    <property type="project" value="TreeGrafter"/>
</dbReference>
<comment type="similarity">
    <text evidence="1 8">Belongs to the NAD-dependent glycerol-3-phosphate dehydrogenase family.</text>
</comment>
<dbReference type="GO" id="GO:0051287">
    <property type="term" value="F:NAD binding"/>
    <property type="evidence" value="ECO:0007669"/>
    <property type="project" value="UniProtKB-UniRule"/>
</dbReference>
<dbReference type="AlphaFoldDB" id="A0A8H5AY65"/>
<dbReference type="NCBIfam" id="NF000942">
    <property type="entry name" value="PRK00094.1-4"/>
    <property type="match status" value="1"/>
</dbReference>
<dbReference type="OrthoDB" id="10263760at2759"/>
<evidence type="ECO:0000256" key="4">
    <source>
        <dbReference type="ARBA" id="ARBA00048683"/>
    </source>
</evidence>
<evidence type="ECO:0000256" key="6">
    <source>
        <dbReference type="PIRSR" id="PIRSR000114-2"/>
    </source>
</evidence>
<name>A0A8H5AY65_9AGAR</name>
<dbReference type="PANTHER" id="PTHR11728:SF1">
    <property type="entry name" value="GLYCEROL-3-PHOSPHATE DEHYDROGENASE [NAD(+)] 2, CHLOROPLASTIC"/>
    <property type="match status" value="1"/>
</dbReference>
<dbReference type="EC" id="1.1.1.8" evidence="9"/>
<sequence>MFRALFPRARSSLASTLSNSHRRSLLRIAMLSSKPQPEDCSKVLIFGAGNFGSCLASHLGDSQHRVYMWAREEKIVKYFNEHKRNLVYLTDHEFPPSITAVGPEMPGEALIDDVDVLLFAIPTQFLRATLQTLRPSLHLDRLPLLIFVNKGIEVGTNALTLEIIADTCGPEIAKLATFISVVERQPTSVSVASLTEAEAVKAATLFHQPHFRCYTGVDPIGIELSGALKNIYAIAAGMSDGLGTKLPGVIITRGLSEMTCIGTAYGASPLTFLGLAGVGDLFLTCSSSNSRNYTVGYRLGKGEKLDVIMSTLGSVAEGVPTTKGVKKIIEEMEINAPIANAVYDVLFNGKETQTAVKELMELPPSRELELPPSVGGPSRRLLEKLGVEKSL</sequence>
<dbReference type="Pfam" id="PF07479">
    <property type="entry name" value="NAD_Gly3P_dh_C"/>
    <property type="match status" value="1"/>
</dbReference>
<dbReference type="GO" id="GO:0141152">
    <property type="term" value="F:glycerol-3-phosphate dehydrogenase (NAD+) activity"/>
    <property type="evidence" value="ECO:0007669"/>
    <property type="project" value="UniProtKB-UniRule"/>
</dbReference>
<evidence type="ECO:0000256" key="10">
    <source>
        <dbReference type="SAM" id="MobiDB-lite"/>
    </source>
</evidence>
<dbReference type="InterPro" id="IPR008927">
    <property type="entry name" value="6-PGluconate_DH-like_C_sf"/>
</dbReference>
<evidence type="ECO:0000256" key="7">
    <source>
        <dbReference type="PIRSR" id="PIRSR000114-3"/>
    </source>
</evidence>
<dbReference type="InterPro" id="IPR011128">
    <property type="entry name" value="G3P_DH_NAD-dep_N"/>
</dbReference>
<gene>
    <name evidence="13" type="ORF">D9619_002918</name>
</gene>
<dbReference type="NCBIfam" id="NF000940">
    <property type="entry name" value="PRK00094.1-2"/>
    <property type="match status" value="1"/>
</dbReference>
<dbReference type="Gene3D" id="1.10.1040.10">
    <property type="entry name" value="N-(1-d-carboxylethyl)-l-norvaline Dehydrogenase, domain 2"/>
    <property type="match status" value="1"/>
</dbReference>
<dbReference type="InterPro" id="IPR013328">
    <property type="entry name" value="6PGD_dom2"/>
</dbReference>
<feature type="binding site" evidence="6">
    <location>
        <position position="150"/>
    </location>
    <ligand>
        <name>substrate</name>
    </ligand>
</feature>
<reference evidence="13 14" key="1">
    <citation type="journal article" date="2020" name="ISME J.">
        <title>Uncovering the hidden diversity of litter-decomposition mechanisms in mushroom-forming fungi.</title>
        <authorList>
            <person name="Floudas D."/>
            <person name="Bentzer J."/>
            <person name="Ahren D."/>
            <person name="Johansson T."/>
            <person name="Persson P."/>
            <person name="Tunlid A."/>
        </authorList>
    </citation>
    <scope>NUCLEOTIDE SEQUENCE [LARGE SCALE GENOMIC DNA]</scope>
    <source>
        <strain evidence="13 14">CBS 101986</strain>
    </source>
</reference>
<feature type="binding site" evidence="7">
    <location>
        <begin position="47"/>
        <end position="52"/>
    </location>
    <ligand>
        <name>NAD(+)</name>
        <dbReference type="ChEBI" id="CHEBI:57540"/>
    </ligand>
</feature>
<evidence type="ECO:0000259" key="12">
    <source>
        <dbReference type="Pfam" id="PF07479"/>
    </source>
</evidence>
<feature type="domain" description="Glycerol-3-phosphate dehydrogenase NAD-dependent C-terminal" evidence="12">
    <location>
        <begin position="218"/>
        <end position="356"/>
    </location>
</feature>
<comment type="catalytic activity">
    <reaction evidence="4 9">
        <text>sn-glycerol 3-phosphate + NAD(+) = dihydroxyacetone phosphate + NADH + H(+)</text>
        <dbReference type="Rhea" id="RHEA:11092"/>
        <dbReference type="ChEBI" id="CHEBI:15378"/>
        <dbReference type="ChEBI" id="CHEBI:57540"/>
        <dbReference type="ChEBI" id="CHEBI:57597"/>
        <dbReference type="ChEBI" id="CHEBI:57642"/>
        <dbReference type="ChEBI" id="CHEBI:57945"/>
        <dbReference type="EC" id="1.1.1.8"/>
    </reaction>
</comment>
<evidence type="ECO:0000313" key="13">
    <source>
        <dbReference type="EMBL" id="KAF5313083.1"/>
    </source>
</evidence>
<evidence type="ECO:0000256" key="9">
    <source>
        <dbReference type="RuleBase" id="RU361243"/>
    </source>
</evidence>
<comment type="caution">
    <text evidence="13">The sequence shown here is derived from an EMBL/GenBank/DDBJ whole genome shotgun (WGS) entry which is preliminary data.</text>
</comment>
<dbReference type="SUPFAM" id="SSF51735">
    <property type="entry name" value="NAD(P)-binding Rossmann-fold domains"/>
    <property type="match status" value="1"/>
</dbReference>
<evidence type="ECO:0000259" key="11">
    <source>
        <dbReference type="Pfam" id="PF01210"/>
    </source>
</evidence>
<accession>A0A8H5AY65</accession>
<feature type="region of interest" description="Disordered" evidence="10">
    <location>
        <begin position="366"/>
        <end position="391"/>
    </location>
</feature>
<evidence type="ECO:0000256" key="3">
    <source>
        <dbReference type="ARBA" id="ARBA00023027"/>
    </source>
</evidence>
<protein>
    <recommendedName>
        <fullName evidence="9">Glycerol-3-phosphate dehydrogenase [NAD(+)]</fullName>
        <ecNumber evidence="9">1.1.1.8</ecNumber>
    </recommendedName>
</protein>
<feature type="binding site" evidence="7">
    <location>
        <position position="291"/>
    </location>
    <ligand>
        <name>NAD(+)</name>
        <dbReference type="ChEBI" id="CHEBI:57540"/>
    </ligand>
</feature>
<dbReference type="InterPro" id="IPR036291">
    <property type="entry name" value="NAD(P)-bd_dom_sf"/>
</dbReference>
<dbReference type="EMBL" id="JAACJJ010000056">
    <property type="protein sequence ID" value="KAF5313083.1"/>
    <property type="molecule type" value="Genomic_DNA"/>
</dbReference>
<organism evidence="13 14">
    <name type="scientific">Psilocybe cf. subviscida</name>
    <dbReference type="NCBI Taxonomy" id="2480587"/>
    <lineage>
        <taxon>Eukaryota</taxon>
        <taxon>Fungi</taxon>
        <taxon>Dikarya</taxon>
        <taxon>Basidiomycota</taxon>
        <taxon>Agaricomycotina</taxon>
        <taxon>Agaricomycetes</taxon>
        <taxon>Agaricomycetidae</taxon>
        <taxon>Agaricales</taxon>
        <taxon>Agaricineae</taxon>
        <taxon>Strophariaceae</taxon>
        <taxon>Psilocybe</taxon>
    </lineage>
</organism>
<dbReference type="Proteomes" id="UP000567179">
    <property type="component" value="Unassembled WGS sequence"/>
</dbReference>
<feature type="active site" description="Proton acceptor" evidence="5">
    <location>
        <position position="229"/>
    </location>
</feature>
<dbReference type="Gene3D" id="3.40.50.720">
    <property type="entry name" value="NAD(P)-binding Rossmann-like Domain"/>
    <property type="match status" value="1"/>
</dbReference>
<keyword evidence="3 7" id="KW-0520">NAD</keyword>
<dbReference type="GO" id="GO:0005975">
    <property type="term" value="P:carbohydrate metabolic process"/>
    <property type="evidence" value="ECO:0007669"/>
    <property type="project" value="InterPro"/>
</dbReference>
<dbReference type="SUPFAM" id="SSF48179">
    <property type="entry name" value="6-phosphogluconate dehydrogenase C-terminal domain-like"/>
    <property type="match status" value="1"/>
</dbReference>
<evidence type="ECO:0000313" key="14">
    <source>
        <dbReference type="Proteomes" id="UP000567179"/>
    </source>
</evidence>
<dbReference type="Pfam" id="PF01210">
    <property type="entry name" value="NAD_Gly3P_dh_N"/>
    <property type="match status" value="1"/>
</dbReference>
<evidence type="ECO:0000256" key="5">
    <source>
        <dbReference type="PIRSR" id="PIRSR000114-1"/>
    </source>
</evidence>
<feature type="domain" description="Glycerol-3-phosphate dehydrogenase NAD-dependent N-terminal" evidence="11">
    <location>
        <begin position="42"/>
        <end position="193"/>
    </location>
</feature>